<gene>
    <name evidence="4" type="ORF">ACFO0D_19525</name>
</gene>
<feature type="compositionally biased region" description="Pro residues" evidence="2">
    <location>
        <begin position="193"/>
        <end position="209"/>
    </location>
</feature>
<dbReference type="Proteomes" id="UP001595952">
    <property type="component" value="Unassembled WGS sequence"/>
</dbReference>
<evidence type="ECO:0000313" key="5">
    <source>
        <dbReference type="Proteomes" id="UP001595952"/>
    </source>
</evidence>
<comment type="similarity">
    <text evidence="1">Belongs to the 2-oxoacid dehydrogenase family.</text>
</comment>
<evidence type="ECO:0000259" key="3">
    <source>
        <dbReference type="PROSITE" id="PS51826"/>
    </source>
</evidence>
<evidence type="ECO:0000256" key="1">
    <source>
        <dbReference type="ARBA" id="ARBA00007317"/>
    </source>
</evidence>
<feature type="domain" description="Peripheral subunit-binding (PSBD)" evidence="3">
    <location>
        <begin position="3"/>
        <end position="40"/>
    </location>
</feature>
<dbReference type="InterPro" id="IPR004167">
    <property type="entry name" value="PSBD"/>
</dbReference>
<feature type="compositionally biased region" description="Acidic residues" evidence="2">
    <location>
        <begin position="113"/>
        <end position="128"/>
    </location>
</feature>
<dbReference type="PROSITE" id="PS51826">
    <property type="entry name" value="PSBD"/>
    <property type="match status" value="1"/>
</dbReference>
<feature type="compositionally biased region" description="Pro residues" evidence="2">
    <location>
        <begin position="138"/>
        <end position="158"/>
    </location>
</feature>
<feature type="compositionally biased region" description="Low complexity" evidence="2">
    <location>
        <begin position="177"/>
        <end position="192"/>
    </location>
</feature>
<protein>
    <submittedName>
        <fullName evidence="4">E3 binding domain-containing protein</fullName>
    </submittedName>
</protein>
<evidence type="ECO:0000313" key="4">
    <source>
        <dbReference type="EMBL" id="MFC4640523.1"/>
    </source>
</evidence>
<proteinExistence type="inferred from homology"/>
<keyword evidence="5" id="KW-1185">Reference proteome</keyword>
<dbReference type="InterPro" id="IPR036625">
    <property type="entry name" value="E3-bd_dom_sf"/>
</dbReference>
<reference evidence="5" key="1">
    <citation type="journal article" date="2019" name="Int. J. Syst. Evol. Microbiol.">
        <title>The Global Catalogue of Microorganisms (GCM) 10K type strain sequencing project: providing services to taxonomists for standard genome sequencing and annotation.</title>
        <authorList>
            <consortium name="The Broad Institute Genomics Platform"/>
            <consortium name="The Broad Institute Genome Sequencing Center for Infectious Disease"/>
            <person name="Wu L."/>
            <person name="Ma J."/>
        </authorList>
    </citation>
    <scope>NUCLEOTIDE SEQUENCE [LARGE SCALE GENOMIC DNA]</scope>
    <source>
        <strain evidence="5">CCUG 55995</strain>
    </source>
</reference>
<dbReference type="RefSeq" id="WP_380063502.1">
    <property type="nucleotide sequence ID" value="NZ_JBHSEI010000017.1"/>
</dbReference>
<dbReference type="Gene3D" id="4.10.320.10">
    <property type="entry name" value="E3-binding domain"/>
    <property type="match status" value="1"/>
</dbReference>
<dbReference type="Pfam" id="PF02817">
    <property type="entry name" value="E3_binding"/>
    <property type="match status" value="1"/>
</dbReference>
<feature type="region of interest" description="Disordered" evidence="2">
    <location>
        <begin position="95"/>
        <end position="218"/>
    </location>
</feature>
<name>A0ABV9IFC8_9DEIO</name>
<dbReference type="EMBL" id="JBHSEI010000017">
    <property type="protein sequence ID" value="MFC4640523.1"/>
    <property type="molecule type" value="Genomic_DNA"/>
</dbReference>
<sequence length="450" mass="45536">MERIAPLAKILAEANGIDWQHLQGSGDGGQIVEQDILTHLARIMSGEEEPPSTPVDAPPPDWNGEEIPAGGGMFNADMLSAAGVDSDIAAFVEQTRPAAESAPASAPAAPAPVEEDDLEFELEEEDAPEVAASAPVSMPVPTPEPVAPAPAAQTPPPAAQGGAAAGLGSLLSRLYKSSPGSPEAGAPAETPAAPVPAPVSTPAPAPMPETAPVQPAAQAPRIEVPSVPSPSVQTPAARIEVPAVTPAPVVTAPAAPVAEPTPAPVTPPVAAEPAAPVAVPTPVTPAPAAPVQPAAQSGQDAVWFGVYLRRDAQVGAVTELRTQLSEALAQDVPLALLVARAAQRHAERLGLGSVALHDGARTRRVTGGHLREALSGLDTDHSGTPDLLIVDAGARDLDDLHFPQTLTLSIGRVQDGRAALSLNGNVDTAQAAQFLADVAGTLERPIVLVL</sequence>
<evidence type="ECO:0000256" key="2">
    <source>
        <dbReference type="SAM" id="MobiDB-lite"/>
    </source>
</evidence>
<dbReference type="SUPFAM" id="SSF47005">
    <property type="entry name" value="Peripheral subunit-binding domain of 2-oxo acid dehydrogenase complex"/>
    <property type="match status" value="1"/>
</dbReference>
<accession>A0ABV9IFC8</accession>
<feature type="compositionally biased region" description="Low complexity" evidence="2">
    <location>
        <begin position="97"/>
        <end position="112"/>
    </location>
</feature>
<comment type="caution">
    <text evidence="4">The sequence shown here is derived from an EMBL/GenBank/DDBJ whole genome shotgun (WGS) entry which is preliminary data.</text>
</comment>
<organism evidence="4 5">
    <name type="scientific">Deinococcus hohokamensis</name>
    <dbReference type="NCBI Taxonomy" id="309883"/>
    <lineage>
        <taxon>Bacteria</taxon>
        <taxon>Thermotogati</taxon>
        <taxon>Deinococcota</taxon>
        <taxon>Deinococci</taxon>
        <taxon>Deinococcales</taxon>
        <taxon>Deinococcaceae</taxon>
        <taxon>Deinococcus</taxon>
    </lineage>
</organism>